<dbReference type="InterPro" id="IPR010898">
    <property type="entry name" value="Hpre_diP_synth_I"/>
</dbReference>
<sequence>MTVQVSNVYIWEKYLRPDSLYYVITTRYLLELQEIKVDLMRSLTENWSKLFVLGLLCVVISLIEKLFPPVLLYVRLGLANIVFLVMLPFFRLRFLSIVLLLKILIPALILGSFGSLAFILSAISSLGSFIVMFFFLALIKGFSRISVSMLASIVNISLQIIVVSIYLDVNGMFLFKVLYIPAVIAGSITGLLSELTVKKLENIGFYDNKK</sequence>
<dbReference type="EMBL" id="PKTG01000115">
    <property type="protein sequence ID" value="PLX16435.1"/>
    <property type="molecule type" value="Genomic_DNA"/>
</dbReference>
<dbReference type="AlphaFoldDB" id="A0A2N5ZCP6"/>
<feature type="transmembrane region" description="Helical" evidence="1">
    <location>
        <begin position="173"/>
        <end position="192"/>
    </location>
</feature>
<feature type="transmembrane region" description="Helical" evidence="1">
    <location>
        <begin position="46"/>
        <end position="64"/>
    </location>
</feature>
<evidence type="ECO:0000313" key="2">
    <source>
        <dbReference type="EMBL" id="PLX16435.1"/>
    </source>
</evidence>
<keyword evidence="1" id="KW-1133">Transmembrane helix</keyword>
<feature type="transmembrane region" description="Helical" evidence="1">
    <location>
        <begin position="146"/>
        <end position="167"/>
    </location>
</feature>
<comment type="caution">
    <text evidence="2">The sequence shown here is derived from an EMBL/GenBank/DDBJ whole genome shotgun (WGS) entry which is preliminary data.</text>
</comment>
<gene>
    <name evidence="2" type="ORF">C0601_10230</name>
</gene>
<keyword evidence="1" id="KW-0472">Membrane</keyword>
<evidence type="ECO:0000313" key="3">
    <source>
        <dbReference type="Proteomes" id="UP000234857"/>
    </source>
</evidence>
<keyword evidence="1" id="KW-0812">Transmembrane</keyword>
<feature type="transmembrane region" description="Helical" evidence="1">
    <location>
        <begin position="94"/>
        <end position="113"/>
    </location>
</feature>
<feature type="transmembrane region" description="Helical" evidence="1">
    <location>
        <begin position="70"/>
        <end position="87"/>
    </location>
</feature>
<reference evidence="2 3" key="1">
    <citation type="submission" date="2017-11" db="EMBL/GenBank/DDBJ databases">
        <title>Genome-resolved metagenomics identifies genetic mobility, metabolic interactions, and unexpected diversity in perchlorate-reducing communities.</title>
        <authorList>
            <person name="Barnum T.P."/>
            <person name="Figueroa I.A."/>
            <person name="Carlstrom C.I."/>
            <person name="Lucas L.N."/>
            <person name="Engelbrektson A.L."/>
            <person name="Coates J.D."/>
        </authorList>
    </citation>
    <scope>NUCLEOTIDE SEQUENCE [LARGE SCALE GENOMIC DNA]</scope>
    <source>
        <strain evidence="2">BM706</strain>
    </source>
</reference>
<protein>
    <recommendedName>
        <fullName evidence="4">Heptaprenyl diphosphate synthase</fullName>
    </recommendedName>
</protein>
<evidence type="ECO:0000256" key="1">
    <source>
        <dbReference type="SAM" id="Phobius"/>
    </source>
</evidence>
<accession>A0A2N5ZCP6</accession>
<organism evidence="2 3">
    <name type="scientific">Muiribacterium halophilum</name>
    <dbReference type="NCBI Taxonomy" id="2053465"/>
    <lineage>
        <taxon>Bacteria</taxon>
        <taxon>Candidatus Muiribacteriota</taxon>
        <taxon>Candidatus Muiribacteriia</taxon>
        <taxon>Candidatus Muiribacteriales</taxon>
        <taxon>Candidatus Muiribacteriaceae</taxon>
        <taxon>Candidatus Muiribacterium</taxon>
    </lineage>
</organism>
<dbReference type="Pfam" id="PF07456">
    <property type="entry name" value="Hpre_diP_synt_I"/>
    <property type="match status" value="1"/>
</dbReference>
<name>A0A2N5ZCP6_MUIH1</name>
<proteinExistence type="predicted"/>
<feature type="transmembrane region" description="Helical" evidence="1">
    <location>
        <begin position="119"/>
        <end position="139"/>
    </location>
</feature>
<evidence type="ECO:0008006" key="4">
    <source>
        <dbReference type="Google" id="ProtNLM"/>
    </source>
</evidence>
<dbReference type="Proteomes" id="UP000234857">
    <property type="component" value="Unassembled WGS sequence"/>
</dbReference>